<dbReference type="Pfam" id="PF00069">
    <property type="entry name" value="Pkinase"/>
    <property type="match status" value="1"/>
</dbReference>
<dbReference type="InterPro" id="IPR017441">
    <property type="entry name" value="Protein_kinase_ATP_BS"/>
</dbReference>
<dbReference type="GO" id="GO:0000776">
    <property type="term" value="C:kinetochore"/>
    <property type="evidence" value="ECO:0007669"/>
    <property type="project" value="TreeGrafter"/>
</dbReference>
<gene>
    <name evidence="8" type="ORF">MetfoDRAFT_1707</name>
</gene>
<dbReference type="PROSITE" id="PS00108">
    <property type="entry name" value="PROTEIN_KINASE_ST"/>
    <property type="match status" value="1"/>
</dbReference>
<dbReference type="PROSITE" id="PS50011">
    <property type="entry name" value="PROTEIN_KINASE_DOM"/>
    <property type="match status" value="1"/>
</dbReference>
<keyword evidence="5" id="KW-0067">ATP-binding</keyword>
<evidence type="ECO:0000256" key="2">
    <source>
        <dbReference type="ARBA" id="ARBA00022679"/>
    </source>
</evidence>
<dbReference type="InterPro" id="IPR015943">
    <property type="entry name" value="WD40/YVTN_repeat-like_dom_sf"/>
</dbReference>
<evidence type="ECO:0000256" key="3">
    <source>
        <dbReference type="ARBA" id="ARBA00022741"/>
    </source>
</evidence>
<dbReference type="Gene3D" id="1.10.510.10">
    <property type="entry name" value="Transferase(Phosphotransferase) domain 1"/>
    <property type="match status" value="1"/>
</dbReference>
<dbReference type="GO" id="GO:0034501">
    <property type="term" value="P:protein localization to kinetochore"/>
    <property type="evidence" value="ECO:0007669"/>
    <property type="project" value="TreeGrafter"/>
</dbReference>
<evidence type="ECO:0000256" key="4">
    <source>
        <dbReference type="ARBA" id="ARBA00022777"/>
    </source>
</evidence>
<dbReference type="InterPro" id="IPR001680">
    <property type="entry name" value="WD40_rpt"/>
</dbReference>
<evidence type="ECO:0000313" key="9">
    <source>
        <dbReference type="Proteomes" id="UP000003706"/>
    </source>
</evidence>
<dbReference type="AlphaFoldDB" id="H1L0Y3"/>
<dbReference type="Pfam" id="PF00400">
    <property type="entry name" value="WD40"/>
    <property type="match status" value="1"/>
</dbReference>
<comment type="caution">
    <text evidence="8">The sequence shown here is derived from an EMBL/GenBank/DDBJ whole genome shotgun (WGS) entry which is preliminary data.</text>
</comment>
<reference evidence="8 9" key="1">
    <citation type="submission" date="2011-09" db="EMBL/GenBank/DDBJ databases">
        <title>The draft genome of Methanotorris formicicus Mc-S-70.</title>
        <authorList>
            <consortium name="US DOE Joint Genome Institute (JGI-PGF)"/>
            <person name="Lucas S."/>
            <person name="Han J."/>
            <person name="Lapidus A."/>
            <person name="Cheng J.-F."/>
            <person name="Goodwin L."/>
            <person name="Pitluck S."/>
            <person name="Peters L."/>
            <person name="Land M.L."/>
            <person name="Hauser L."/>
            <person name="Sieprawska-Lupa M."/>
            <person name="Takai K."/>
            <person name="Miyazaki J."/>
            <person name="Whitman W."/>
            <person name="Woyke T.J."/>
        </authorList>
    </citation>
    <scope>NUCLEOTIDE SEQUENCE [LARGE SCALE GENOMIC DNA]</scope>
    <source>
        <strain evidence="8 9">Mc-S-70</strain>
    </source>
</reference>
<dbReference type="SUPFAM" id="SSF56112">
    <property type="entry name" value="Protein kinase-like (PK-like)"/>
    <property type="match status" value="1"/>
</dbReference>
<evidence type="ECO:0000313" key="8">
    <source>
        <dbReference type="EMBL" id="EHP84289.1"/>
    </source>
</evidence>
<dbReference type="PANTHER" id="PTHR22974">
    <property type="entry name" value="MIXED LINEAGE PROTEIN KINASE"/>
    <property type="match status" value="1"/>
</dbReference>
<dbReference type="InterPro" id="IPR000719">
    <property type="entry name" value="Prot_kinase_dom"/>
</dbReference>
<keyword evidence="9" id="KW-1185">Reference proteome</keyword>
<dbReference type="InterPro" id="IPR011009">
    <property type="entry name" value="Kinase-like_dom_sf"/>
</dbReference>
<dbReference type="Proteomes" id="UP000003706">
    <property type="component" value="Unassembled WGS sequence"/>
</dbReference>
<evidence type="ECO:0000256" key="5">
    <source>
        <dbReference type="ARBA" id="ARBA00022840"/>
    </source>
</evidence>
<dbReference type="SMART" id="SM00320">
    <property type="entry name" value="WD40"/>
    <property type="match status" value="2"/>
</dbReference>
<dbReference type="SUPFAM" id="SSF50998">
    <property type="entry name" value="Quinoprotein alcohol dehydrogenase-like"/>
    <property type="match status" value="1"/>
</dbReference>
<dbReference type="InterPro" id="IPR011047">
    <property type="entry name" value="Quinoprotein_ADH-like_sf"/>
</dbReference>
<keyword evidence="3" id="KW-0547">Nucleotide-binding</keyword>
<dbReference type="GO" id="GO:0007059">
    <property type="term" value="P:chromosome segregation"/>
    <property type="evidence" value="ECO:0007669"/>
    <property type="project" value="TreeGrafter"/>
</dbReference>
<dbReference type="InterPro" id="IPR008271">
    <property type="entry name" value="Ser/Thr_kinase_AS"/>
</dbReference>
<keyword evidence="1 8" id="KW-0723">Serine/threonine-protein kinase</keyword>
<dbReference type="STRING" id="647171.MetfoDRAFT_1707"/>
<dbReference type="CDD" id="cd14014">
    <property type="entry name" value="STKc_PknB_like"/>
    <property type="match status" value="1"/>
</dbReference>
<dbReference type="GO" id="GO:0004674">
    <property type="term" value="F:protein serine/threonine kinase activity"/>
    <property type="evidence" value="ECO:0007669"/>
    <property type="project" value="UniProtKB-KW"/>
</dbReference>
<dbReference type="Gene3D" id="2.130.10.10">
    <property type="entry name" value="YVTN repeat-like/Quinoprotein amine dehydrogenase"/>
    <property type="match status" value="1"/>
</dbReference>
<keyword evidence="2" id="KW-0808">Transferase</keyword>
<dbReference type="EMBL" id="AGJL01000055">
    <property type="protein sequence ID" value="EHP84289.1"/>
    <property type="molecule type" value="Genomic_DNA"/>
</dbReference>
<proteinExistence type="predicted"/>
<keyword evidence="4 8" id="KW-0418">Kinase</keyword>
<sequence length="788" mass="90097">MGNYIVAGSKDRKAYFFNKSGKLLWSYETGDSVSSVAISSDGNYIVAGSKDRKAYFFNRSGELLWSYETGDSVSSVAISSDRKYVTIGAGSRLYYVATHPIDTLSSLIKEKSHKLSPNLISHFNSKLESVKRTIKMRKYEKAQIEAENLADEIKRAEELYEKAKNKIDNLKALVNEAETIGYKVEPPIAFKLFEEGKYEEAIEKAEESYNAMVNAVNRYKEAKQLMDELIEKVEGEEVYLSKEYKEQYNKALKLFENGEYDKSIKILKFLLYFKLGMKSISPSELMEFIEYEEEIGISRLEFKPNITIDLKEKELIFNHWSKVSLEVRNDGNVIAKDIIINFFGDVKVKGLTELTLKPKSKKLIELDIKPTALGNIPLDVEITYIGLSDEKLRKTQTIRINVKTEATTPYQELTPAEFTPKPLSTTSIPPELAVNYKNIELIGQGGFARVFKAVRVKDNLPVAIKIPISLDSATGKSFIKELENWTKLNHPNIVKVYDYNILPIPYFEMELCDESLDEYLKRKKILDVKEASYLIFNIAEGLKYAHSLNIIHKDLKPHNILLKNGIPKISDWGLSKVLTQSTSTTRGALTPYYASPEQFSKKFGKIDCYTDIWQLGVIFYQLTTGKLPFEGDDFIDLMTSITTEEPIHPKELNPDIPKETENIILKCLNKNPKDRYQTMLELQRDLATYLQISFKEELNKSISINDFSKSAFYCGELFLVYLKINDGVNAYKFCGDLINHAKGEIKNDLIKLKEMIKYRVENKLPIPNEIISSAEVIVHKIKLGFDRE</sequence>
<evidence type="ECO:0000256" key="1">
    <source>
        <dbReference type="ARBA" id="ARBA00022527"/>
    </source>
</evidence>
<accession>H1L0Y3</accession>
<dbReference type="Gene3D" id="3.30.200.20">
    <property type="entry name" value="Phosphorylase Kinase, domain 1"/>
    <property type="match status" value="1"/>
</dbReference>
<name>H1L0Y3_9EURY</name>
<keyword evidence="6" id="KW-0175">Coiled coil</keyword>
<dbReference type="PATRIC" id="fig|647171.4.peg.1648"/>
<evidence type="ECO:0000256" key="6">
    <source>
        <dbReference type="SAM" id="Coils"/>
    </source>
</evidence>
<evidence type="ECO:0000259" key="7">
    <source>
        <dbReference type="PROSITE" id="PS50011"/>
    </source>
</evidence>
<protein>
    <submittedName>
        <fullName evidence="8">Serine/threonine protein kinase with WD40 repeats</fullName>
    </submittedName>
</protein>
<dbReference type="PANTHER" id="PTHR22974:SF21">
    <property type="entry name" value="DUAL SPECIFICITY PROTEIN KINASE TTK"/>
    <property type="match status" value="1"/>
</dbReference>
<feature type="domain" description="Protein kinase" evidence="7">
    <location>
        <begin position="436"/>
        <end position="690"/>
    </location>
</feature>
<dbReference type="PROSITE" id="PS00107">
    <property type="entry name" value="PROTEIN_KINASE_ATP"/>
    <property type="match status" value="1"/>
</dbReference>
<dbReference type="GO" id="GO:0005524">
    <property type="term" value="F:ATP binding"/>
    <property type="evidence" value="ECO:0007669"/>
    <property type="project" value="UniProtKB-KW"/>
</dbReference>
<organism evidence="8 9">
    <name type="scientific">Methanotorris formicicus Mc-S-70</name>
    <dbReference type="NCBI Taxonomy" id="647171"/>
    <lineage>
        <taxon>Archaea</taxon>
        <taxon>Methanobacteriati</taxon>
        <taxon>Methanobacteriota</taxon>
        <taxon>Methanomada group</taxon>
        <taxon>Methanococci</taxon>
        <taxon>Methanococcales</taxon>
        <taxon>Methanocaldococcaceae</taxon>
        <taxon>Methanotorris</taxon>
    </lineage>
</organism>
<dbReference type="SMART" id="SM00220">
    <property type="entry name" value="S_TKc"/>
    <property type="match status" value="1"/>
</dbReference>
<feature type="coiled-coil region" evidence="6">
    <location>
        <begin position="136"/>
        <end position="236"/>
    </location>
</feature>
<dbReference type="GO" id="GO:0004712">
    <property type="term" value="F:protein serine/threonine/tyrosine kinase activity"/>
    <property type="evidence" value="ECO:0007669"/>
    <property type="project" value="TreeGrafter"/>
</dbReference>